<dbReference type="AlphaFoldDB" id="A0A8J3S262"/>
<proteinExistence type="predicted"/>
<name>A0A8J3S262_PLARO</name>
<protein>
    <submittedName>
        <fullName evidence="2">Uncharacterized protein</fullName>
    </submittedName>
</protein>
<reference evidence="2" key="1">
    <citation type="submission" date="2021-01" db="EMBL/GenBank/DDBJ databases">
        <title>Whole genome shotgun sequence of Planobispora rosea NBRC 15558.</title>
        <authorList>
            <person name="Komaki H."/>
            <person name="Tamura T."/>
        </authorList>
    </citation>
    <scope>NUCLEOTIDE SEQUENCE</scope>
    <source>
        <strain evidence="2">NBRC 15558</strain>
    </source>
</reference>
<evidence type="ECO:0000256" key="1">
    <source>
        <dbReference type="SAM" id="MobiDB-lite"/>
    </source>
</evidence>
<sequence length="63" mass="6964">MADASGHHRIGPGFIRAETLRPGAPAAMRTRPAHMSPESQATPSLSRSVYQWYSAWVPLWYGP</sequence>
<dbReference type="Proteomes" id="UP000655044">
    <property type="component" value="Unassembled WGS sequence"/>
</dbReference>
<feature type="region of interest" description="Disordered" evidence="1">
    <location>
        <begin position="20"/>
        <end position="43"/>
    </location>
</feature>
<comment type="caution">
    <text evidence="2">The sequence shown here is derived from an EMBL/GenBank/DDBJ whole genome shotgun (WGS) entry which is preliminary data.</text>
</comment>
<dbReference type="EMBL" id="BOOI01000024">
    <property type="protein sequence ID" value="GIH84576.1"/>
    <property type="molecule type" value="Genomic_DNA"/>
</dbReference>
<evidence type="ECO:0000313" key="2">
    <source>
        <dbReference type="EMBL" id="GIH84576.1"/>
    </source>
</evidence>
<organism evidence="2 3">
    <name type="scientific">Planobispora rosea</name>
    <dbReference type="NCBI Taxonomy" id="35762"/>
    <lineage>
        <taxon>Bacteria</taxon>
        <taxon>Bacillati</taxon>
        <taxon>Actinomycetota</taxon>
        <taxon>Actinomycetes</taxon>
        <taxon>Streptosporangiales</taxon>
        <taxon>Streptosporangiaceae</taxon>
        <taxon>Planobispora</taxon>
    </lineage>
</organism>
<keyword evidence="3" id="KW-1185">Reference proteome</keyword>
<gene>
    <name evidence="2" type="ORF">Pro02_29840</name>
</gene>
<evidence type="ECO:0000313" key="3">
    <source>
        <dbReference type="Proteomes" id="UP000655044"/>
    </source>
</evidence>
<accession>A0A8J3S262</accession>